<dbReference type="Proteomes" id="UP000505355">
    <property type="component" value="Chromosome"/>
</dbReference>
<dbReference type="AlphaFoldDB" id="A0A7D4UJ07"/>
<gene>
    <name evidence="1" type="ORF">HQ865_00825</name>
</gene>
<name>A0A7D4UJ07_9SPHI</name>
<organism evidence="1 2">
    <name type="scientific">Mucilaginibacter mali</name>
    <dbReference type="NCBI Taxonomy" id="2740462"/>
    <lineage>
        <taxon>Bacteria</taxon>
        <taxon>Pseudomonadati</taxon>
        <taxon>Bacteroidota</taxon>
        <taxon>Sphingobacteriia</taxon>
        <taxon>Sphingobacteriales</taxon>
        <taxon>Sphingobacteriaceae</taxon>
        <taxon>Mucilaginibacter</taxon>
    </lineage>
</organism>
<evidence type="ECO:0000313" key="2">
    <source>
        <dbReference type="Proteomes" id="UP000505355"/>
    </source>
</evidence>
<dbReference type="KEGG" id="mmab:HQ865_00825"/>
<reference evidence="1 2" key="1">
    <citation type="submission" date="2020-05" db="EMBL/GenBank/DDBJ databases">
        <title>Mucilaginibacter mali sp. nov.</title>
        <authorList>
            <person name="Kim H.S."/>
            <person name="Lee K.C."/>
            <person name="Suh M.K."/>
            <person name="Kim J.-S."/>
            <person name="Han K.-I."/>
            <person name="Eom M.K."/>
            <person name="Shin Y.K."/>
            <person name="Lee J.-S."/>
        </authorList>
    </citation>
    <scope>NUCLEOTIDE SEQUENCE [LARGE SCALE GENOMIC DNA]</scope>
    <source>
        <strain evidence="1 2">G2-14</strain>
    </source>
</reference>
<accession>A0A7D4UJ07</accession>
<keyword evidence="2" id="KW-1185">Reference proteome</keyword>
<proteinExistence type="predicted"/>
<dbReference type="EMBL" id="CP054139">
    <property type="protein sequence ID" value="QKJ28362.1"/>
    <property type="molecule type" value="Genomic_DNA"/>
</dbReference>
<evidence type="ECO:0000313" key="1">
    <source>
        <dbReference type="EMBL" id="QKJ28362.1"/>
    </source>
</evidence>
<protein>
    <submittedName>
        <fullName evidence="1">Uncharacterized protein</fullName>
    </submittedName>
</protein>
<sequence>MHPYLTRLGIRPEVQLFFRPFYSSDALGNLVFAYGAEAEHFGFAFHKVPVTDTFWLACNLQFSQVRLVILSASALDAVSWLNKKLPAFPQTENLLFLALGAGVSDAQVLWIRAHLPGKTFRLLFGRDLLGRMADLKLAAGIKGWPLSVYSGEGEQVVISFRQRHFSFSQEQFSLAAFERAAGVRFGVAADKPKVYNTFFDELKADAGLLI</sequence>
<dbReference type="RefSeq" id="WP_173413064.1">
    <property type="nucleotide sequence ID" value="NZ_CP054139.1"/>
</dbReference>